<evidence type="ECO:0000313" key="1">
    <source>
        <dbReference type="EMBL" id="KAH9371999.1"/>
    </source>
</evidence>
<sequence>MADYVLDRLADQGLITQEEEEYLRQTIDQVFGTVTTTSTPPIFGVPNEGDSLEFLRRRHIRIGDEIRTFREPVRVLAKLIHGTAATNASRFVASLQAMLYDIGYNPWLHSVLLQLIPDCKINQAEYEAEVERKDSQGVHHARSSVRLLSQLQRLCGR</sequence>
<proteinExistence type="predicted"/>
<name>A0A9J6GAQ4_HAELO</name>
<gene>
    <name evidence="1" type="ORF">HPB48_022804</name>
</gene>
<dbReference type="Proteomes" id="UP000821853">
    <property type="component" value="Chromosome 3"/>
</dbReference>
<evidence type="ECO:0000313" key="2">
    <source>
        <dbReference type="Proteomes" id="UP000821853"/>
    </source>
</evidence>
<reference evidence="1 2" key="1">
    <citation type="journal article" date="2020" name="Cell">
        <title>Large-Scale Comparative Analyses of Tick Genomes Elucidate Their Genetic Diversity and Vector Capacities.</title>
        <authorList>
            <consortium name="Tick Genome and Microbiome Consortium (TIGMIC)"/>
            <person name="Jia N."/>
            <person name="Wang J."/>
            <person name="Shi W."/>
            <person name="Du L."/>
            <person name="Sun Y."/>
            <person name="Zhan W."/>
            <person name="Jiang J.F."/>
            <person name="Wang Q."/>
            <person name="Zhang B."/>
            <person name="Ji P."/>
            <person name="Bell-Sakyi L."/>
            <person name="Cui X.M."/>
            <person name="Yuan T.T."/>
            <person name="Jiang B.G."/>
            <person name="Yang W.F."/>
            <person name="Lam T.T."/>
            <person name="Chang Q.C."/>
            <person name="Ding S.J."/>
            <person name="Wang X.J."/>
            <person name="Zhu J.G."/>
            <person name="Ruan X.D."/>
            <person name="Zhao L."/>
            <person name="Wei J.T."/>
            <person name="Ye R.Z."/>
            <person name="Que T.C."/>
            <person name="Du C.H."/>
            <person name="Zhou Y.H."/>
            <person name="Cheng J.X."/>
            <person name="Dai P.F."/>
            <person name="Guo W.B."/>
            <person name="Han X.H."/>
            <person name="Huang E.J."/>
            <person name="Li L.F."/>
            <person name="Wei W."/>
            <person name="Gao Y.C."/>
            <person name="Liu J.Z."/>
            <person name="Shao H.Z."/>
            <person name="Wang X."/>
            <person name="Wang C.C."/>
            <person name="Yang T.C."/>
            <person name="Huo Q.B."/>
            <person name="Li W."/>
            <person name="Chen H.Y."/>
            <person name="Chen S.E."/>
            <person name="Zhou L.G."/>
            <person name="Ni X.B."/>
            <person name="Tian J.H."/>
            <person name="Sheng Y."/>
            <person name="Liu T."/>
            <person name="Pan Y.S."/>
            <person name="Xia L.Y."/>
            <person name="Li J."/>
            <person name="Zhao F."/>
            <person name="Cao W.C."/>
        </authorList>
    </citation>
    <scope>NUCLEOTIDE SEQUENCE [LARGE SCALE GENOMIC DNA]</scope>
    <source>
        <strain evidence="1">HaeL-2018</strain>
    </source>
</reference>
<protein>
    <submittedName>
        <fullName evidence="1">Uncharacterized protein</fullName>
    </submittedName>
</protein>
<accession>A0A9J6GAQ4</accession>
<organism evidence="1 2">
    <name type="scientific">Haemaphysalis longicornis</name>
    <name type="common">Bush tick</name>
    <dbReference type="NCBI Taxonomy" id="44386"/>
    <lineage>
        <taxon>Eukaryota</taxon>
        <taxon>Metazoa</taxon>
        <taxon>Ecdysozoa</taxon>
        <taxon>Arthropoda</taxon>
        <taxon>Chelicerata</taxon>
        <taxon>Arachnida</taxon>
        <taxon>Acari</taxon>
        <taxon>Parasitiformes</taxon>
        <taxon>Ixodida</taxon>
        <taxon>Ixodoidea</taxon>
        <taxon>Ixodidae</taxon>
        <taxon>Haemaphysalinae</taxon>
        <taxon>Haemaphysalis</taxon>
    </lineage>
</organism>
<dbReference type="AlphaFoldDB" id="A0A9J6GAQ4"/>
<comment type="caution">
    <text evidence="1">The sequence shown here is derived from an EMBL/GenBank/DDBJ whole genome shotgun (WGS) entry which is preliminary data.</text>
</comment>
<dbReference type="OrthoDB" id="8374126at2759"/>
<dbReference type="VEuPathDB" id="VectorBase:HLOH_048835"/>
<keyword evidence="2" id="KW-1185">Reference proteome</keyword>
<dbReference type="EMBL" id="JABSTR010000005">
    <property type="protein sequence ID" value="KAH9371999.1"/>
    <property type="molecule type" value="Genomic_DNA"/>
</dbReference>